<sequence>MTDQVDFSNIIKNALSLSDELNSEFFYNYLNEIEILKECKTYCEPLYALSRRVSVKNICARTLSYLKTKYSTQDYKKDEYDACTLLNYWVYNRLYMDYGYSNRNYYKVVKAFGKLQHIWSVFIDIELDKKIPNICEPISTIALQGDWKERRELLGYCNDVNYLRNTTHTHPESCNKYYYYIQSKTDLYKQYEKFCDSRNKDRCPDFFDKCRVYDPEKVLKSLNCHREMEKLKPAASAKATNEDGKNPLSPVSEADSADVSQLQHGNTPTITKAGNILLGVVITSMTSGALYRFTPLGGMIRNGLGWNNNNMRNFNGGDFRLYDYASEPFNPYPGEEHYIGYHPA</sequence>
<evidence type="ECO:0000313" key="3">
    <source>
        <dbReference type="Proteomes" id="UP000196402"/>
    </source>
</evidence>
<proteinExistence type="predicted"/>
<evidence type="ECO:0000256" key="1">
    <source>
        <dbReference type="SAM" id="MobiDB-lite"/>
    </source>
</evidence>
<gene>
    <name evidence="2" type="ORF">PVT01_000041800</name>
</gene>
<evidence type="ECO:0000313" key="2">
    <source>
        <dbReference type="EMBL" id="SCA59767.1"/>
    </source>
</evidence>
<reference evidence="2 3" key="1">
    <citation type="submission" date="2016-07" db="EMBL/GenBank/DDBJ databases">
        <authorList>
            <consortium name="Pathogen Informatics"/>
        </authorList>
    </citation>
    <scope>NUCLEOTIDE SEQUENCE [LARGE SCALE GENOMIC DNA]</scope>
</reference>
<dbReference type="EMBL" id="FLYH01000078">
    <property type="protein sequence ID" value="SCA59767.1"/>
    <property type="molecule type" value="Genomic_DNA"/>
</dbReference>
<dbReference type="VEuPathDB" id="PlasmoDB:PVW1_000012200"/>
<dbReference type="Pfam" id="PF05795">
    <property type="entry name" value="Plasmodium_Vir"/>
    <property type="match status" value="2"/>
</dbReference>
<dbReference type="VEuPathDB" id="PlasmoDB:PVP01_0003760"/>
<dbReference type="InterPro" id="IPR008780">
    <property type="entry name" value="Plasmodium_Vir"/>
</dbReference>
<name>A0A1G4E8Z8_PLAVI</name>
<dbReference type="VEuPathDB" id="PlasmoDB:PVX_169270"/>
<organism evidence="2 3">
    <name type="scientific">Plasmodium vivax</name>
    <name type="common">malaria parasite P. vivax</name>
    <dbReference type="NCBI Taxonomy" id="5855"/>
    <lineage>
        <taxon>Eukaryota</taxon>
        <taxon>Sar</taxon>
        <taxon>Alveolata</taxon>
        <taxon>Apicomplexa</taxon>
        <taxon>Aconoidasida</taxon>
        <taxon>Haemosporida</taxon>
        <taxon>Plasmodiidae</taxon>
        <taxon>Plasmodium</taxon>
        <taxon>Plasmodium (Plasmodium)</taxon>
    </lineage>
</organism>
<dbReference type="Proteomes" id="UP000196402">
    <property type="component" value="Unassembled WGS sequence"/>
</dbReference>
<protein>
    <submittedName>
        <fullName evidence="2">VIR protein</fullName>
    </submittedName>
</protein>
<dbReference type="VEuPathDB" id="PlasmoDB:PVPAM_090005300"/>
<feature type="region of interest" description="Disordered" evidence="1">
    <location>
        <begin position="234"/>
        <end position="265"/>
    </location>
</feature>
<dbReference type="AlphaFoldDB" id="A0A1G4E8Z8"/>
<accession>A0A1G4E8Z8</accession>